<evidence type="ECO:0000256" key="4">
    <source>
        <dbReference type="ARBA" id="ARBA00023014"/>
    </source>
</evidence>
<dbReference type="PANTHER" id="PTHR32329">
    <property type="entry name" value="BIFUNCTIONAL PROTEIN [INCLUDES 2-HYDROXYACYL-COA DEHYDRATASE (N-TER) AND ITS ACTIVATOR DOMAIN (C_TERM)-RELATED"/>
    <property type="match status" value="1"/>
</dbReference>
<evidence type="ECO:0000313" key="11">
    <source>
        <dbReference type="Proteomes" id="UP000365824"/>
    </source>
</evidence>
<dbReference type="EMBL" id="VWLB01000030">
    <property type="protein sequence ID" value="KAA3926500.1"/>
    <property type="molecule type" value="Genomic_DNA"/>
</dbReference>
<dbReference type="InterPro" id="IPR002731">
    <property type="entry name" value="ATPase_BadF"/>
</dbReference>
<keyword evidence="3" id="KW-0408">Iron</keyword>
<dbReference type="NCBIfam" id="TIGR00241">
    <property type="entry name" value="CoA_E_activ"/>
    <property type="match status" value="1"/>
</dbReference>
<evidence type="ECO:0000313" key="10">
    <source>
        <dbReference type="EMBL" id="MDC2743056.1"/>
    </source>
</evidence>
<evidence type="ECO:0000256" key="3">
    <source>
        <dbReference type="ARBA" id="ARBA00023004"/>
    </source>
</evidence>
<dbReference type="Pfam" id="PF09989">
    <property type="entry name" value="DUF2229"/>
    <property type="match status" value="1"/>
</dbReference>
<feature type="domain" description="ATPase BadF/BadG/BcrA/BcrD type" evidence="5">
    <location>
        <begin position="6"/>
        <end position="258"/>
    </location>
</feature>
<evidence type="ECO:0000259" key="6">
    <source>
        <dbReference type="Pfam" id="PF09989"/>
    </source>
</evidence>
<evidence type="ECO:0000259" key="5">
    <source>
        <dbReference type="Pfam" id="PF01869"/>
    </source>
</evidence>
<evidence type="ECO:0000313" key="7">
    <source>
        <dbReference type="EMBL" id="KAA3926500.1"/>
    </source>
</evidence>
<dbReference type="InterPro" id="IPR043129">
    <property type="entry name" value="ATPase_NBD"/>
</dbReference>
<gene>
    <name evidence="9" type="ORF">F3B53_21925</name>
    <name evidence="8" type="ORF">F3B98_22295</name>
    <name evidence="7" type="ORF">F3F25_17350</name>
    <name evidence="10" type="ORF">PO382_12570</name>
</gene>
<accession>A0A139KMK4</accession>
<comment type="cofactor">
    <cofactor evidence="1">
        <name>[4Fe-4S] cluster</name>
        <dbReference type="ChEBI" id="CHEBI:49883"/>
    </cofactor>
</comment>
<dbReference type="EMBL" id="VWFO01000038">
    <property type="protein sequence ID" value="KAA4661657.1"/>
    <property type="molecule type" value="Genomic_DNA"/>
</dbReference>
<organism evidence="8 13">
    <name type="scientific">Bacteroides ovatus</name>
    <dbReference type="NCBI Taxonomy" id="28116"/>
    <lineage>
        <taxon>Bacteria</taxon>
        <taxon>Pseudomonadati</taxon>
        <taxon>Bacteroidota</taxon>
        <taxon>Bacteroidia</taxon>
        <taxon>Bacteroidales</taxon>
        <taxon>Bacteroidaceae</taxon>
        <taxon>Bacteroides</taxon>
    </lineage>
</organism>
<reference evidence="11 12" key="1">
    <citation type="journal article" date="2019" name="Nat. Med.">
        <title>A library of human gut bacterial isolates paired with longitudinal multiomics data enables mechanistic microbiome research.</title>
        <authorList>
            <person name="Poyet M."/>
            <person name="Groussin M."/>
            <person name="Gibbons S.M."/>
            <person name="Avila-Pacheco J."/>
            <person name="Jiang X."/>
            <person name="Kearney S.M."/>
            <person name="Perrotta A.R."/>
            <person name="Berdy B."/>
            <person name="Zhao S."/>
            <person name="Lieberman T.D."/>
            <person name="Swanson P.K."/>
            <person name="Smith M."/>
            <person name="Roesemann S."/>
            <person name="Alexander J.E."/>
            <person name="Rich S.A."/>
            <person name="Livny J."/>
            <person name="Vlamakis H."/>
            <person name="Clish C."/>
            <person name="Bullock K."/>
            <person name="Deik A."/>
            <person name="Scott J."/>
            <person name="Pierce K.A."/>
            <person name="Xavier R.J."/>
            <person name="Alm E.J."/>
        </authorList>
    </citation>
    <scope>NUCLEOTIDE SEQUENCE [LARGE SCALE GENOMIC DNA]</scope>
    <source>
        <strain evidence="8 13">BIOML-A14</strain>
        <strain evidence="7 11">BIOML-A160</strain>
        <strain evidence="9 12">BIOML-A2</strain>
    </source>
</reference>
<dbReference type="InterPro" id="IPR008275">
    <property type="entry name" value="CoA_E_activase_dom"/>
</dbReference>
<comment type="caution">
    <text evidence="8">The sequence shown here is derived from an EMBL/GenBank/DDBJ whole genome shotgun (WGS) entry which is preliminary data.</text>
</comment>
<dbReference type="Pfam" id="PF01869">
    <property type="entry name" value="BcrAD_BadFG"/>
    <property type="match status" value="2"/>
</dbReference>
<dbReference type="PANTHER" id="PTHR32329:SF4">
    <property type="entry name" value="ACTIVATOR OF 2-HYDROXYACYL-COA DEHYDRATASE"/>
    <property type="match status" value="1"/>
</dbReference>
<evidence type="ECO:0000313" key="13">
    <source>
        <dbReference type="Proteomes" id="UP000435985"/>
    </source>
</evidence>
<dbReference type="EMBL" id="JAQNZF010000014">
    <property type="protein sequence ID" value="MDC2743056.1"/>
    <property type="molecule type" value="Genomic_DNA"/>
</dbReference>
<evidence type="ECO:0000256" key="1">
    <source>
        <dbReference type="ARBA" id="ARBA00001966"/>
    </source>
</evidence>
<reference evidence="10" key="2">
    <citation type="submission" date="2022-10" db="EMBL/GenBank/DDBJ databases">
        <title>Human gut microbiome strain richness.</title>
        <authorList>
            <person name="Chen-Liaw A."/>
        </authorList>
    </citation>
    <scope>NUCLEOTIDE SEQUENCE</scope>
    <source>
        <strain evidence="10">BSD2780120875st1_E1_BSD2780120875_150330</strain>
    </source>
</reference>
<dbReference type="EMBL" id="VWFC01000036">
    <property type="protein sequence ID" value="KAB1321417.1"/>
    <property type="molecule type" value="Genomic_DNA"/>
</dbReference>
<evidence type="ECO:0000313" key="8">
    <source>
        <dbReference type="EMBL" id="KAA4661657.1"/>
    </source>
</evidence>
<keyword evidence="4" id="KW-0411">Iron-sulfur</keyword>
<keyword evidence="2" id="KW-0479">Metal-binding</keyword>
<dbReference type="GO" id="GO:0051536">
    <property type="term" value="F:iron-sulfur cluster binding"/>
    <property type="evidence" value="ECO:0007669"/>
    <property type="project" value="UniProtKB-KW"/>
</dbReference>
<protein>
    <submittedName>
        <fullName evidence="8">2-hydroxyglutaryl-CoA dehydratase</fullName>
    </submittedName>
    <submittedName>
        <fullName evidence="10">Acyl-CoA dehydratase activase</fullName>
    </submittedName>
</protein>
<evidence type="ECO:0000313" key="9">
    <source>
        <dbReference type="EMBL" id="KAB1321417.1"/>
    </source>
</evidence>
<evidence type="ECO:0000313" key="12">
    <source>
        <dbReference type="Proteomes" id="UP000375690"/>
    </source>
</evidence>
<dbReference type="CDD" id="cd24034">
    <property type="entry name" value="ASKHA_NBD_O66634-like_rpt1"/>
    <property type="match status" value="1"/>
</dbReference>
<dbReference type="Gene3D" id="3.30.420.40">
    <property type="match status" value="4"/>
</dbReference>
<dbReference type="Proteomes" id="UP000365824">
    <property type="component" value="Unassembled WGS sequence"/>
</dbReference>
<evidence type="ECO:0000256" key="2">
    <source>
        <dbReference type="ARBA" id="ARBA00022723"/>
    </source>
</evidence>
<dbReference type="Proteomes" id="UP000375690">
    <property type="component" value="Unassembled WGS sequence"/>
</dbReference>
<dbReference type="RefSeq" id="WP_004311436.1">
    <property type="nucleotide sequence ID" value="NZ_CAAKNR010000039.1"/>
</dbReference>
<dbReference type="SUPFAM" id="SSF53067">
    <property type="entry name" value="Actin-like ATPase domain"/>
    <property type="match status" value="2"/>
</dbReference>
<dbReference type="GO" id="GO:0046872">
    <property type="term" value="F:metal ion binding"/>
    <property type="evidence" value="ECO:0007669"/>
    <property type="project" value="UniProtKB-KW"/>
</dbReference>
<dbReference type="InterPro" id="IPR051805">
    <property type="entry name" value="Dehydratase_Activator_Redct"/>
</dbReference>
<sequence length="1403" mass="156993">MNVYKVGLDIGSTTTKMVVLDKDGTTVLFSGYKRHQAKIQECLLGFLYQIKEQLGDIPLSFHITGSVGMGISEKCSLPFVQEVVAATNYVCREHPHTATMIDIGGEDAKVVFFQDGQATDLRMNGNCAGGTGAFIDQMAILLGVSIDELNELALRSNQVYSIASRCGVFCKTDIQNLIAKNISKENIAASIFHAVAVQTTVTLARGCNIVAPVLLCGGPLTFIPALRKAFANYLNLSQDTDFILPEKGNLIPAWGAALAENNEESIHLSNLIQVIENKLSVTSPFQSDLSPIFDSEEEYRSWKKEKDQYKIQYASLRPGLQEATIGIDSGSTTTKIVVLDNNHRILYSYYHDNNGNPIKTVENGLQKLYEECRRRGTTLRIKGGCSTGYGEDLIKAAFHMDAGIIETIAHYAAAKHISKEVSFILDIGGQDMKAIFVNDGVINRIEINEACSSGCGSFISTFAQSLDYSVEDFAKAACFSQAPCDLGTRCTVFMNSKVKQVLREGASVADIAAGLSYSVVKNCLYKVLQLKDTEILGDHIVVQGGTMRNDSIVRSLEKLTGKQTFRSNCPELMGALGCALYAKQIENARVTELNEMLQWAQYTSKQLQCRGCENQCAIMRYTFNNDNHYFSGNRCEKVFSNKGSHADKGINTYDKKLELLFDRSADIPQPLFTIGIPRILNMYEEYPFWHTLFTACGIQVQLSAPSTFSKYETAAGMVMSDNICFPAKLVHSHIRNLTLQNVNRIFMPFVVFEKKDKQQQNSYNCPIVSGYSEVIKSVQEENIPIDAPTITFKDEALLYKQCYEYLKSLGIRDEVCKNAFSRALQEQYAFEEKIAAYNQEVLNEGREKHKLIILLAGRPYHSDPLIQHKVSDMIAAMGVYVITDDIVRQQEISLEKTHYLSQWAFTNRILKATKWAAMQEGDIQYMQMTSFGCGPDAFLIDEVRNLLKRYGKNLTLLKIDDVNNIGSIKLRVRSLVESLNFSLKHSQAKDPEPFVSTAPFTKKDKKKKILAPFFTPFISPLIPSIMKVAGYEMETLPLSDTASCDWGLKYSNNEVCYPATLIVGDIVKAFKSGRYDPANTCVAITQTGGQCRASNYISLIKKALIENGYTNTPVVSLAFGSGIENEQSGFKVNWLKVLPIILASVLYSDCIAKFYYAAVVREKERGQAARLRDLYLDTAQPIIQKNKPEDLLSYLYLAARDFNKICEQRSCHKVGIVGEIFLKFNPFAQKDVTSWLINQKIEVIPPLISDFFMQGFVNLKVRQNQHLQRKLTPDFVIDWLYKKVQKQINKVNEIGKNFNYFTPFESIFEKAEKAKQVISPGTQFGEGWLISGEILSFASQGVNHVISLQPFGCIANHIVEKGIEKRIKSLCPQMNILSLDFDSSVSDVNITNRLLLFIDNINN</sequence>
<dbReference type="InterPro" id="IPR018709">
    <property type="entry name" value="CoA_activase_DUF2229"/>
</dbReference>
<name>A0A139KMK4_BACOV</name>
<dbReference type="Proteomes" id="UP001219389">
    <property type="component" value="Unassembled WGS sequence"/>
</dbReference>
<feature type="domain" description="ATPase BadF/BadG/BcrA/BcrD type" evidence="5">
    <location>
        <begin position="325"/>
        <end position="582"/>
    </location>
</feature>
<proteinExistence type="predicted"/>
<dbReference type="Proteomes" id="UP000435985">
    <property type="component" value="Unassembled WGS sequence"/>
</dbReference>
<feature type="domain" description="DUF2229" evidence="6">
    <location>
        <begin position="673"/>
        <end position="886"/>
    </location>
</feature>
<dbReference type="CDD" id="cd24035">
    <property type="entry name" value="ASKHA_NBD_O66634-like_rpt2"/>
    <property type="match status" value="1"/>
</dbReference>